<keyword evidence="2 5" id="KW-0808">Transferase</keyword>
<dbReference type="AlphaFoldDB" id="A0A2T6KN32"/>
<dbReference type="PRINTS" id="PR02008">
    <property type="entry name" value="RCMTFAMILY"/>
</dbReference>
<dbReference type="EMBL" id="QBUD01000002">
    <property type="protein sequence ID" value="PUB17591.1"/>
    <property type="molecule type" value="Genomic_DNA"/>
</dbReference>
<dbReference type="InterPro" id="IPR001678">
    <property type="entry name" value="MeTrfase_RsmB-F_NOP2_dom"/>
</dbReference>
<dbReference type="CDD" id="cd02440">
    <property type="entry name" value="AdoMet_MTases"/>
    <property type="match status" value="1"/>
</dbReference>
<feature type="active site" description="Nucleophile" evidence="5">
    <location>
        <position position="355"/>
    </location>
</feature>
<dbReference type="OrthoDB" id="9810297at2"/>
<dbReference type="InterPro" id="IPR049560">
    <property type="entry name" value="MeTrfase_RsmB-F_NOP2_cat"/>
</dbReference>
<dbReference type="InterPro" id="IPR035926">
    <property type="entry name" value="NusB-like_sf"/>
</dbReference>
<dbReference type="RefSeq" id="WP_108385781.1">
    <property type="nucleotide sequence ID" value="NZ_QBUD01000002.1"/>
</dbReference>
<dbReference type="PANTHER" id="PTHR22807:SF61">
    <property type="entry name" value="NOL1_NOP2_SUN FAMILY PROTEIN _ ANTITERMINATION NUSB DOMAIN-CONTAINING PROTEIN"/>
    <property type="match status" value="1"/>
</dbReference>
<comment type="caution">
    <text evidence="5">Lacks conserved residue(s) required for the propagation of feature annotation.</text>
</comment>
<dbReference type="InterPro" id="IPR006027">
    <property type="entry name" value="NusB_RsmB_TIM44"/>
</dbReference>
<dbReference type="Pfam" id="PF01029">
    <property type="entry name" value="NusB"/>
    <property type="match status" value="1"/>
</dbReference>
<keyword evidence="8" id="KW-1185">Reference proteome</keyword>
<dbReference type="Proteomes" id="UP000244523">
    <property type="component" value="Unassembled WGS sequence"/>
</dbReference>
<comment type="caution">
    <text evidence="7">The sequence shown here is derived from an EMBL/GenBank/DDBJ whole genome shotgun (WGS) entry which is preliminary data.</text>
</comment>
<dbReference type="PROSITE" id="PS51686">
    <property type="entry name" value="SAM_MT_RSMB_NOP"/>
    <property type="match status" value="1"/>
</dbReference>
<dbReference type="Pfam" id="PF01189">
    <property type="entry name" value="Methyltr_RsmB-F"/>
    <property type="match status" value="1"/>
</dbReference>
<name>A0A2T6KN32_9RHOB</name>
<comment type="similarity">
    <text evidence="5">Belongs to the class I-like SAM-binding methyltransferase superfamily. RsmB/NOP family.</text>
</comment>
<evidence type="ECO:0000313" key="8">
    <source>
        <dbReference type="Proteomes" id="UP000244523"/>
    </source>
</evidence>
<dbReference type="PANTHER" id="PTHR22807">
    <property type="entry name" value="NOP2 YEAST -RELATED NOL1/NOP2/FMU SUN DOMAIN-CONTAINING"/>
    <property type="match status" value="1"/>
</dbReference>
<evidence type="ECO:0000256" key="1">
    <source>
        <dbReference type="ARBA" id="ARBA00022603"/>
    </source>
</evidence>
<feature type="binding site" evidence="5">
    <location>
        <begin position="240"/>
        <end position="246"/>
    </location>
    <ligand>
        <name>S-adenosyl-L-methionine</name>
        <dbReference type="ChEBI" id="CHEBI:59789"/>
    </ligand>
</feature>
<protein>
    <submittedName>
        <fullName evidence="7">16S rRNA (Cytosine967-C5)-methyltransferase</fullName>
    </submittedName>
</protein>
<evidence type="ECO:0000259" key="6">
    <source>
        <dbReference type="PROSITE" id="PS51686"/>
    </source>
</evidence>
<feature type="binding site" evidence="5">
    <location>
        <position position="261"/>
    </location>
    <ligand>
        <name>S-adenosyl-L-methionine</name>
        <dbReference type="ChEBI" id="CHEBI:59789"/>
    </ligand>
</feature>
<evidence type="ECO:0000256" key="5">
    <source>
        <dbReference type="PROSITE-ProRule" id="PRU01023"/>
    </source>
</evidence>
<dbReference type="Gene3D" id="1.10.940.10">
    <property type="entry name" value="NusB-like"/>
    <property type="match status" value="1"/>
</dbReference>
<dbReference type="SUPFAM" id="SSF53335">
    <property type="entry name" value="S-adenosyl-L-methionine-dependent methyltransferases"/>
    <property type="match status" value="1"/>
</dbReference>
<dbReference type="SUPFAM" id="SSF48013">
    <property type="entry name" value="NusB-like"/>
    <property type="match status" value="1"/>
</dbReference>
<reference evidence="7 8" key="1">
    <citation type="submission" date="2018-04" db="EMBL/GenBank/DDBJ databases">
        <title>Genomic Encyclopedia of Archaeal and Bacterial Type Strains, Phase II (KMG-II): from individual species to whole genera.</title>
        <authorList>
            <person name="Goeker M."/>
        </authorList>
    </citation>
    <scope>NUCLEOTIDE SEQUENCE [LARGE SCALE GENOMIC DNA]</scope>
    <source>
        <strain evidence="7 8">DSM 29955</strain>
    </source>
</reference>
<dbReference type="GO" id="GO:0003723">
    <property type="term" value="F:RNA binding"/>
    <property type="evidence" value="ECO:0007669"/>
    <property type="project" value="UniProtKB-UniRule"/>
</dbReference>
<keyword evidence="3 5" id="KW-0949">S-adenosyl-L-methionine</keyword>
<dbReference type="GO" id="GO:0001510">
    <property type="term" value="P:RNA methylation"/>
    <property type="evidence" value="ECO:0007669"/>
    <property type="project" value="InterPro"/>
</dbReference>
<sequence length="425" mass="45432">MRQTGLSARRTAHHLLMQIIDEGRLMSELVGSGALASLGPEDRARAQRLATEALRGLDRADRMLKPYIKKTPPTHVMNALRLGVIELCSGAAAHGVVNAYVEIVARNKRTQAMKGLTNAVLRKIADEGPEGWAKRALPLTPGWLRQPLVAAWGREAVTGIEVAHFAGAPLDLTARTDPVALADAVGGTVLPTGSVRLADHGQVSALPGYETGDWWVQDAAAALPVKLLGDVTGLRVLDLCAAPGGKTLQLAAGGAQVTAVDMSARRMARVQENLQRTGLQAKTVISDAFEYDEGGYDAVLLDAPCSATGTIRRHPDLPYAKDGSEFGALIAQQETMIDHALTLLKPGGRLVFCTCSLLPDEGEVQVEDALERHPHLQADRSALDIPGVDPAWITDEGGLRLRPDYWPDLGGMDGFYMSVLRHNAA</sequence>
<dbReference type="GO" id="GO:0008173">
    <property type="term" value="F:RNA methyltransferase activity"/>
    <property type="evidence" value="ECO:0007669"/>
    <property type="project" value="InterPro"/>
</dbReference>
<evidence type="ECO:0000256" key="2">
    <source>
        <dbReference type="ARBA" id="ARBA00022679"/>
    </source>
</evidence>
<dbReference type="Gene3D" id="3.40.50.150">
    <property type="entry name" value="Vaccinia Virus protein VP39"/>
    <property type="match status" value="1"/>
</dbReference>
<gene>
    <name evidence="7" type="ORF">C8N45_102603</name>
</gene>
<accession>A0A2T6KN32</accession>
<dbReference type="InterPro" id="IPR029063">
    <property type="entry name" value="SAM-dependent_MTases_sf"/>
</dbReference>
<keyword evidence="1 5" id="KW-0489">Methyltransferase</keyword>
<proteinExistence type="inferred from homology"/>
<keyword evidence="4 5" id="KW-0694">RNA-binding</keyword>
<evidence type="ECO:0000256" key="4">
    <source>
        <dbReference type="ARBA" id="ARBA00022884"/>
    </source>
</evidence>
<dbReference type="GO" id="GO:0006355">
    <property type="term" value="P:regulation of DNA-templated transcription"/>
    <property type="evidence" value="ECO:0007669"/>
    <property type="project" value="InterPro"/>
</dbReference>
<feature type="binding site" evidence="5">
    <location>
        <position position="302"/>
    </location>
    <ligand>
        <name>S-adenosyl-L-methionine</name>
        <dbReference type="ChEBI" id="CHEBI:59789"/>
    </ligand>
</feature>
<dbReference type="InterPro" id="IPR023267">
    <property type="entry name" value="RCMT"/>
</dbReference>
<evidence type="ECO:0000256" key="3">
    <source>
        <dbReference type="ARBA" id="ARBA00022691"/>
    </source>
</evidence>
<evidence type="ECO:0000313" key="7">
    <source>
        <dbReference type="EMBL" id="PUB17591.1"/>
    </source>
</evidence>
<organism evidence="7 8">
    <name type="scientific">Yoonia sediminilitoris</name>
    <dbReference type="NCBI Taxonomy" id="1286148"/>
    <lineage>
        <taxon>Bacteria</taxon>
        <taxon>Pseudomonadati</taxon>
        <taxon>Pseudomonadota</taxon>
        <taxon>Alphaproteobacteria</taxon>
        <taxon>Rhodobacterales</taxon>
        <taxon>Paracoccaceae</taxon>
        <taxon>Yoonia</taxon>
    </lineage>
</organism>
<feature type="domain" description="SAM-dependent MTase RsmB/NOP-type" evidence="6">
    <location>
        <begin position="132"/>
        <end position="423"/>
    </location>
</feature>